<dbReference type="Gene3D" id="3.40.630.30">
    <property type="match status" value="1"/>
</dbReference>
<sequence>MVRAFSFMGDQKKVIRIRLGKQSDAVAIYRLLEEAYSNSVDYSPIDENRLMCWITRTIAEGEVWVADLSGRVIGSIALVDFQFPWSERVVLTNSWLYVLKNFKARGTGRKLIEAVVKSADDKGGAPLVIGTHSGSDADWKDEFIGRFDGMVYLGGSFFRPPYGGASDG</sequence>
<dbReference type="STRING" id="1304275.C41B8_05328"/>
<evidence type="ECO:0000313" key="3">
    <source>
        <dbReference type="Proteomes" id="UP000028302"/>
    </source>
</evidence>
<comment type="caution">
    <text evidence="2">The sequence shown here is derived from an EMBL/GenBank/DDBJ whole genome shotgun (WGS) entry which is preliminary data.</text>
</comment>
<name>A0A084INL3_SALHC</name>
<dbReference type="InterPro" id="IPR016181">
    <property type="entry name" value="Acyl_CoA_acyltransferase"/>
</dbReference>
<accession>A0A084INL3</accession>
<proteinExistence type="predicted"/>
<reference evidence="2 3" key="1">
    <citation type="submission" date="2013-03" db="EMBL/GenBank/DDBJ databases">
        <title>Salinisphaera hydrothermalis C41B8 Genome Sequencing.</title>
        <authorList>
            <person name="Li C."/>
            <person name="Lai Q."/>
            <person name="Shao Z."/>
        </authorList>
    </citation>
    <scope>NUCLEOTIDE SEQUENCE [LARGE SCALE GENOMIC DNA]</scope>
    <source>
        <strain evidence="2 3">C41B8</strain>
    </source>
</reference>
<evidence type="ECO:0000313" key="2">
    <source>
        <dbReference type="EMBL" id="KEZ78297.1"/>
    </source>
</evidence>
<dbReference type="EMBL" id="APNK01000005">
    <property type="protein sequence ID" value="KEZ78297.1"/>
    <property type="molecule type" value="Genomic_DNA"/>
</dbReference>
<protein>
    <recommendedName>
        <fullName evidence="1">N-acetyltransferase domain-containing protein</fullName>
    </recommendedName>
</protein>
<dbReference type="SUPFAM" id="SSF55729">
    <property type="entry name" value="Acyl-CoA N-acyltransferases (Nat)"/>
    <property type="match status" value="1"/>
</dbReference>
<dbReference type="Proteomes" id="UP000028302">
    <property type="component" value="Unassembled WGS sequence"/>
</dbReference>
<keyword evidence="3" id="KW-1185">Reference proteome</keyword>
<dbReference type="Pfam" id="PF13508">
    <property type="entry name" value="Acetyltransf_7"/>
    <property type="match status" value="1"/>
</dbReference>
<evidence type="ECO:0000259" key="1">
    <source>
        <dbReference type="PROSITE" id="PS51186"/>
    </source>
</evidence>
<dbReference type="InterPro" id="IPR000182">
    <property type="entry name" value="GNAT_dom"/>
</dbReference>
<dbReference type="AlphaFoldDB" id="A0A084INL3"/>
<organism evidence="2 3">
    <name type="scientific">Salinisphaera hydrothermalis (strain C41B8)</name>
    <dbReference type="NCBI Taxonomy" id="1304275"/>
    <lineage>
        <taxon>Bacteria</taxon>
        <taxon>Pseudomonadati</taxon>
        <taxon>Pseudomonadota</taxon>
        <taxon>Gammaproteobacteria</taxon>
        <taxon>Salinisphaerales</taxon>
        <taxon>Salinisphaeraceae</taxon>
        <taxon>Salinisphaera</taxon>
    </lineage>
</organism>
<dbReference type="OrthoDB" id="9799092at2"/>
<dbReference type="CDD" id="cd04301">
    <property type="entry name" value="NAT_SF"/>
    <property type="match status" value="1"/>
</dbReference>
<feature type="domain" description="N-acetyltransferase" evidence="1">
    <location>
        <begin position="15"/>
        <end position="168"/>
    </location>
</feature>
<dbReference type="PROSITE" id="PS51186">
    <property type="entry name" value="GNAT"/>
    <property type="match status" value="1"/>
</dbReference>
<gene>
    <name evidence="2" type="ORF">C41B8_05328</name>
</gene>
<dbReference type="GO" id="GO:0016747">
    <property type="term" value="F:acyltransferase activity, transferring groups other than amino-acyl groups"/>
    <property type="evidence" value="ECO:0007669"/>
    <property type="project" value="InterPro"/>
</dbReference>